<dbReference type="PROSITE" id="PS50089">
    <property type="entry name" value="ZF_RING_2"/>
    <property type="match status" value="1"/>
</dbReference>
<dbReference type="InterPro" id="IPR046450">
    <property type="entry name" value="PA_dom_sf"/>
</dbReference>
<feature type="transmembrane region" description="Helical" evidence="6">
    <location>
        <begin position="188"/>
        <end position="213"/>
    </location>
</feature>
<dbReference type="SUPFAM" id="SSF52025">
    <property type="entry name" value="PA domain"/>
    <property type="match status" value="1"/>
</dbReference>
<protein>
    <recommendedName>
        <fullName evidence="7">RING-type domain-containing protein</fullName>
    </recommendedName>
</protein>
<dbReference type="InterPro" id="IPR051826">
    <property type="entry name" value="E3_ubiquitin-ligase_domain"/>
</dbReference>
<dbReference type="PANTHER" id="PTHR22765:SF434">
    <property type="entry name" value="GB|AAD18119.1-RELATED"/>
    <property type="match status" value="1"/>
</dbReference>
<dbReference type="Pfam" id="PF02225">
    <property type="entry name" value="PA"/>
    <property type="match status" value="1"/>
</dbReference>
<evidence type="ECO:0000256" key="6">
    <source>
        <dbReference type="SAM" id="Phobius"/>
    </source>
</evidence>
<evidence type="ECO:0000259" key="7">
    <source>
        <dbReference type="PROSITE" id="PS50089"/>
    </source>
</evidence>
<comment type="subcellular location">
    <subcellularLocation>
        <location evidence="1">Membrane</location>
    </subcellularLocation>
</comment>
<name>A0ABQ7KD71_9FUNG</name>
<dbReference type="CDD" id="cd16454">
    <property type="entry name" value="RING-H2_PA-TM-RING"/>
    <property type="match status" value="1"/>
</dbReference>
<keyword evidence="5" id="KW-0862">Zinc</keyword>
<gene>
    <name evidence="8" type="ORF">BGZ96_012447</name>
</gene>
<evidence type="ECO:0000256" key="2">
    <source>
        <dbReference type="ARBA" id="ARBA00022692"/>
    </source>
</evidence>
<keyword evidence="9" id="KW-1185">Reference proteome</keyword>
<accession>A0ABQ7KD71</accession>
<dbReference type="InterPro" id="IPR003137">
    <property type="entry name" value="PA_domain"/>
</dbReference>
<evidence type="ECO:0000256" key="1">
    <source>
        <dbReference type="ARBA" id="ARBA00004370"/>
    </source>
</evidence>
<evidence type="ECO:0000313" key="8">
    <source>
        <dbReference type="EMBL" id="KAG0295159.1"/>
    </source>
</evidence>
<dbReference type="EMBL" id="JAAAIM010000094">
    <property type="protein sequence ID" value="KAG0295159.1"/>
    <property type="molecule type" value="Genomic_DNA"/>
</dbReference>
<dbReference type="Gene3D" id="3.50.30.30">
    <property type="match status" value="1"/>
</dbReference>
<dbReference type="Proteomes" id="UP001194696">
    <property type="component" value="Unassembled WGS sequence"/>
</dbReference>
<dbReference type="InterPro" id="IPR013083">
    <property type="entry name" value="Znf_RING/FYVE/PHD"/>
</dbReference>
<evidence type="ECO:0000256" key="3">
    <source>
        <dbReference type="ARBA" id="ARBA00022989"/>
    </source>
</evidence>
<dbReference type="Pfam" id="PF17123">
    <property type="entry name" value="zf-RING_11"/>
    <property type="match status" value="1"/>
</dbReference>
<keyword evidence="3 6" id="KW-1133">Transmembrane helix</keyword>
<keyword evidence="5" id="KW-0479">Metal-binding</keyword>
<organism evidence="8 9">
    <name type="scientific">Linnemannia gamsii</name>
    <dbReference type="NCBI Taxonomy" id="64522"/>
    <lineage>
        <taxon>Eukaryota</taxon>
        <taxon>Fungi</taxon>
        <taxon>Fungi incertae sedis</taxon>
        <taxon>Mucoromycota</taxon>
        <taxon>Mortierellomycotina</taxon>
        <taxon>Mortierellomycetes</taxon>
        <taxon>Mortierellales</taxon>
        <taxon>Mortierellaceae</taxon>
        <taxon>Linnemannia</taxon>
    </lineage>
</organism>
<keyword evidence="4 6" id="KW-0472">Membrane</keyword>
<reference evidence="8 9" key="1">
    <citation type="journal article" date="2020" name="Fungal Divers.">
        <title>Resolving the Mortierellaceae phylogeny through synthesis of multi-gene phylogenetics and phylogenomics.</title>
        <authorList>
            <person name="Vandepol N."/>
            <person name="Liber J."/>
            <person name="Desiro A."/>
            <person name="Na H."/>
            <person name="Kennedy M."/>
            <person name="Barry K."/>
            <person name="Grigoriev I.V."/>
            <person name="Miller A.N."/>
            <person name="O'Donnell K."/>
            <person name="Stajich J.E."/>
            <person name="Bonito G."/>
        </authorList>
    </citation>
    <scope>NUCLEOTIDE SEQUENCE [LARGE SCALE GENOMIC DNA]</scope>
    <source>
        <strain evidence="8 9">AD045</strain>
    </source>
</reference>
<evidence type="ECO:0000256" key="4">
    <source>
        <dbReference type="ARBA" id="ARBA00023136"/>
    </source>
</evidence>
<keyword evidence="5" id="KW-0863">Zinc-finger</keyword>
<dbReference type="InterPro" id="IPR001841">
    <property type="entry name" value="Znf_RING"/>
</dbReference>
<dbReference type="CDD" id="cd00538">
    <property type="entry name" value="PA"/>
    <property type="match status" value="1"/>
</dbReference>
<keyword evidence="2 6" id="KW-0812">Transmembrane</keyword>
<evidence type="ECO:0000256" key="5">
    <source>
        <dbReference type="PROSITE-ProRule" id="PRU00175"/>
    </source>
</evidence>
<proteinExistence type="predicted"/>
<dbReference type="PANTHER" id="PTHR22765">
    <property type="entry name" value="RING FINGER AND PROTEASE ASSOCIATED DOMAIN-CONTAINING"/>
    <property type="match status" value="1"/>
</dbReference>
<feature type="domain" description="RING-type" evidence="7">
    <location>
        <begin position="358"/>
        <end position="405"/>
    </location>
</feature>
<sequence>MAVSSLRSAPRLRYDIVSVRNHPTDVDTLDLVMAGESLPVAIIANTVDIPNNGLSGLLYDMGYACQPSIDLNTTLPTPDLFGLDKIALIKRGGPTLETNCTFREKLLNAMSNGAVAAIIYNGQGQPAISGTSAAIYPDDPPLEILGLLVSYETGTMLKSYLRTSNDSSSVSYYDRVRMEVTPDQRMPVIWEFILIVVVVLLGVSFIVSVILHCRLYTLRQRYRAEALARGGDLLPNGVIRARKIIDKATLDEFPVRIIGQISVATPSTSATIVGDSVGSTFTLHLAEPPVESEAKESNIQLDGAQAGTHAESVEMRTLTHPGSISDRSIRSVKALEGAEALDSNTGGLPQREFTNDMCAICIDEFSSGEEVRTLPCHHEFHCECIDTAGNETANADVTAPLPNDRLMELIMGPEWVASRTHYEHNGTNTLDKIGRFFSKILNRIRGRPTTQQQSEIDAAEHGRVDNNGAVLMQSIAEGGATIGGRSSNIAATDELVVVDSIPPPLDEVRPTN</sequence>
<comment type="caution">
    <text evidence="8">The sequence shown here is derived from an EMBL/GenBank/DDBJ whole genome shotgun (WGS) entry which is preliminary data.</text>
</comment>
<dbReference type="SUPFAM" id="SSF57850">
    <property type="entry name" value="RING/U-box"/>
    <property type="match status" value="1"/>
</dbReference>
<evidence type="ECO:0000313" key="9">
    <source>
        <dbReference type="Proteomes" id="UP001194696"/>
    </source>
</evidence>
<dbReference type="Gene3D" id="3.30.40.10">
    <property type="entry name" value="Zinc/RING finger domain, C3HC4 (zinc finger)"/>
    <property type="match status" value="1"/>
</dbReference>